<name>A0A844WEN5_9RHOB</name>
<keyword evidence="3" id="KW-1185">Reference proteome</keyword>
<organism evidence="2 3">
    <name type="scientific">Pseudooceanicola pacificus</name>
    <dbReference type="NCBI Taxonomy" id="2676438"/>
    <lineage>
        <taxon>Bacteria</taxon>
        <taxon>Pseudomonadati</taxon>
        <taxon>Pseudomonadota</taxon>
        <taxon>Alphaproteobacteria</taxon>
        <taxon>Rhodobacterales</taxon>
        <taxon>Paracoccaceae</taxon>
        <taxon>Pseudooceanicola</taxon>
    </lineage>
</organism>
<gene>
    <name evidence="2" type="ORF">GLS40_05900</name>
</gene>
<dbReference type="AlphaFoldDB" id="A0A844WEN5"/>
<comment type="caution">
    <text evidence="2">The sequence shown here is derived from an EMBL/GenBank/DDBJ whole genome shotgun (WGS) entry which is preliminary data.</text>
</comment>
<sequence>MTRRPAHWLTALFAAVLIALVSALSASMMAPERSDAAREITELTFGPAAGDFCETGHAGHDHHCPFCRLLSDPPSVDPAPTVSRLLPHDGWQRLAGLRGSAQARDRANAARAPPARA</sequence>
<dbReference type="EMBL" id="WNXQ01000003">
    <property type="protein sequence ID" value="MWB77549.1"/>
    <property type="molecule type" value="Genomic_DNA"/>
</dbReference>
<evidence type="ECO:0008006" key="4">
    <source>
        <dbReference type="Google" id="ProtNLM"/>
    </source>
</evidence>
<feature type="region of interest" description="Disordered" evidence="1">
    <location>
        <begin position="97"/>
        <end position="117"/>
    </location>
</feature>
<evidence type="ECO:0000313" key="3">
    <source>
        <dbReference type="Proteomes" id="UP000443843"/>
    </source>
</evidence>
<evidence type="ECO:0000313" key="2">
    <source>
        <dbReference type="EMBL" id="MWB77549.1"/>
    </source>
</evidence>
<accession>A0A844WEN5</accession>
<reference evidence="2 3" key="1">
    <citation type="submission" date="2019-11" db="EMBL/GenBank/DDBJ databases">
        <title>Pseudooceanicola pacifica sp. nov., isolated from deep-sea sediment of the Pacific Ocean.</title>
        <authorList>
            <person name="Lyu L."/>
        </authorList>
    </citation>
    <scope>NUCLEOTIDE SEQUENCE [LARGE SCALE GENOMIC DNA]</scope>
    <source>
        <strain evidence="2 3">216_PA32_1</strain>
    </source>
</reference>
<evidence type="ECO:0000256" key="1">
    <source>
        <dbReference type="SAM" id="MobiDB-lite"/>
    </source>
</evidence>
<dbReference type="Proteomes" id="UP000443843">
    <property type="component" value="Unassembled WGS sequence"/>
</dbReference>
<protein>
    <recommendedName>
        <fullName evidence="4">DUF2946 domain-containing protein</fullName>
    </recommendedName>
</protein>
<dbReference type="RefSeq" id="WP_160381827.1">
    <property type="nucleotide sequence ID" value="NZ_WNXQ01000003.1"/>
</dbReference>
<proteinExistence type="predicted"/>